<feature type="transmembrane region" description="Helical" evidence="8">
    <location>
        <begin position="12"/>
        <end position="37"/>
    </location>
</feature>
<evidence type="ECO:0000256" key="4">
    <source>
        <dbReference type="ARBA" id="ARBA00022692"/>
    </source>
</evidence>
<accession>A0A7V3ZT14</accession>
<evidence type="ECO:0000256" key="8">
    <source>
        <dbReference type="SAM" id="Phobius"/>
    </source>
</evidence>
<gene>
    <name evidence="10" type="ORF">ENT96_00125</name>
    <name evidence="9" type="ORF">ENU72_02330</name>
</gene>
<evidence type="ECO:0000256" key="2">
    <source>
        <dbReference type="ARBA" id="ARBA00005811"/>
    </source>
</evidence>
<dbReference type="GO" id="GO:0022857">
    <property type="term" value="F:transmembrane transporter activity"/>
    <property type="evidence" value="ECO:0007669"/>
    <property type="project" value="InterPro"/>
</dbReference>
<evidence type="ECO:0000313" key="10">
    <source>
        <dbReference type="EMBL" id="HGM97446.1"/>
    </source>
</evidence>
<dbReference type="PANTHER" id="PTHR30558">
    <property type="entry name" value="EXBD MEMBRANE COMPONENT OF PMF-DRIVEN MACROMOLECULE IMPORT SYSTEM"/>
    <property type="match status" value="1"/>
</dbReference>
<evidence type="ECO:0000256" key="3">
    <source>
        <dbReference type="ARBA" id="ARBA00022475"/>
    </source>
</evidence>
<comment type="subcellular location">
    <subcellularLocation>
        <location evidence="1">Cell membrane</location>
        <topology evidence="1">Single-pass membrane protein</topology>
    </subcellularLocation>
    <subcellularLocation>
        <location evidence="7">Cell membrane</location>
        <topology evidence="7">Single-pass type II membrane protein</topology>
    </subcellularLocation>
</comment>
<dbReference type="InterPro" id="IPR003400">
    <property type="entry name" value="ExbD"/>
</dbReference>
<sequence>MSIRKERQMARINITPLCDVAFTVLITLMIATAVIHLKPPPFQVFLPLAKTVEPRGAEMVTIDIDEEGRNIAVQGHIVSWGNYIYYVKEEAERDPTRLLLIRADKDVPHGIVLRVLDDLKKLSSEFAQEEKEFFYKVAFGTRKKE</sequence>
<dbReference type="Gene3D" id="3.30.420.270">
    <property type="match status" value="1"/>
</dbReference>
<comment type="similarity">
    <text evidence="2 7">Belongs to the ExbD/TolR family.</text>
</comment>
<dbReference type="EMBL" id="DTAR01000015">
    <property type="protein sequence ID" value="HGM97446.1"/>
    <property type="molecule type" value="Genomic_DNA"/>
</dbReference>
<evidence type="ECO:0000256" key="5">
    <source>
        <dbReference type="ARBA" id="ARBA00022989"/>
    </source>
</evidence>
<dbReference type="Pfam" id="PF02472">
    <property type="entry name" value="ExbD"/>
    <property type="match status" value="1"/>
</dbReference>
<protein>
    <submittedName>
        <fullName evidence="9">Biopolymer transporter ExbD</fullName>
    </submittedName>
</protein>
<keyword evidence="7" id="KW-0813">Transport</keyword>
<dbReference type="GO" id="GO:0005886">
    <property type="term" value="C:plasma membrane"/>
    <property type="evidence" value="ECO:0007669"/>
    <property type="project" value="UniProtKB-SubCell"/>
</dbReference>
<dbReference type="AlphaFoldDB" id="A0A7V3ZT14"/>
<comment type="caution">
    <text evidence="9">The sequence shown here is derived from an EMBL/GenBank/DDBJ whole genome shotgun (WGS) entry which is preliminary data.</text>
</comment>
<reference evidence="9" key="1">
    <citation type="journal article" date="2020" name="mSystems">
        <title>Genome- and Community-Level Interaction Insights into Carbon Utilization and Element Cycling Functions of Hydrothermarchaeota in Hydrothermal Sediment.</title>
        <authorList>
            <person name="Zhou Z."/>
            <person name="Liu Y."/>
            <person name="Xu W."/>
            <person name="Pan J."/>
            <person name="Luo Z.H."/>
            <person name="Li M."/>
        </authorList>
    </citation>
    <scope>NUCLEOTIDE SEQUENCE [LARGE SCALE GENOMIC DNA]</scope>
    <source>
        <strain evidence="10">SpSt-626</strain>
        <strain evidence="9">SpSt-695</strain>
    </source>
</reference>
<keyword evidence="4 7" id="KW-0812">Transmembrane</keyword>
<evidence type="ECO:0000256" key="7">
    <source>
        <dbReference type="RuleBase" id="RU003879"/>
    </source>
</evidence>
<dbReference type="EMBL" id="DTDP01000099">
    <property type="protein sequence ID" value="HGK53845.1"/>
    <property type="molecule type" value="Genomic_DNA"/>
</dbReference>
<name>A0A7V3ZT14_UNCW3</name>
<keyword evidence="7" id="KW-0653">Protein transport</keyword>
<keyword evidence="5 8" id="KW-1133">Transmembrane helix</keyword>
<organism evidence="9">
    <name type="scientific">candidate division WOR-3 bacterium</name>
    <dbReference type="NCBI Taxonomy" id="2052148"/>
    <lineage>
        <taxon>Bacteria</taxon>
        <taxon>Bacteria division WOR-3</taxon>
    </lineage>
</organism>
<dbReference type="GO" id="GO:0015031">
    <property type="term" value="P:protein transport"/>
    <property type="evidence" value="ECO:0007669"/>
    <property type="project" value="UniProtKB-KW"/>
</dbReference>
<evidence type="ECO:0000256" key="6">
    <source>
        <dbReference type="ARBA" id="ARBA00023136"/>
    </source>
</evidence>
<evidence type="ECO:0000256" key="1">
    <source>
        <dbReference type="ARBA" id="ARBA00004162"/>
    </source>
</evidence>
<keyword evidence="6 8" id="KW-0472">Membrane</keyword>
<evidence type="ECO:0000313" key="9">
    <source>
        <dbReference type="EMBL" id="HGK53845.1"/>
    </source>
</evidence>
<proteinExistence type="inferred from homology"/>
<keyword evidence="3" id="KW-1003">Cell membrane</keyword>